<comment type="subcellular location">
    <subcellularLocation>
        <location evidence="1">Cell outer membrane</location>
    </subcellularLocation>
</comment>
<feature type="region of interest" description="Disordered" evidence="6">
    <location>
        <begin position="543"/>
        <end position="562"/>
    </location>
</feature>
<evidence type="ECO:0000313" key="8">
    <source>
        <dbReference type="EMBL" id="TCV06586.1"/>
    </source>
</evidence>
<dbReference type="GO" id="GO:0009279">
    <property type="term" value="C:cell outer membrane"/>
    <property type="evidence" value="ECO:0007669"/>
    <property type="project" value="UniProtKB-SubCell"/>
</dbReference>
<evidence type="ECO:0000256" key="3">
    <source>
        <dbReference type="ARBA" id="ARBA00022729"/>
    </source>
</evidence>
<evidence type="ECO:0000256" key="1">
    <source>
        <dbReference type="ARBA" id="ARBA00004442"/>
    </source>
</evidence>
<evidence type="ECO:0000259" key="7">
    <source>
        <dbReference type="Pfam" id="PF07980"/>
    </source>
</evidence>
<evidence type="ECO:0000256" key="2">
    <source>
        <dbReference type="ARBA" id="ARBA00006275"/>
    </source>
</evidence>
<evidence type="ECO:0000256" key="4">
    <source>
        <dbReference type="ARBA" id="ARBA00023136"/>
    </source>
</evidence>
<feature type="domain" description="RagB/SusD" evidence="7">
    <location>
        <begin position="281"/>
        <end position="591"/>
    </location>
</feature>
<dbReference type="AlphaFoldDB" id="A0A4R3VQ18"/>
<dbReference type="PROSITE" id="PS51257">
    <property type="entry name" value="PROKAR_LIPOPROTEIN"/>
    <property type="match status" value="1"/>
</dbReference>
<keyword evidence="9" id="KW-1185">Reference proteome</keyword>
<accession>A0A4R3VQ18</accession>
<gene>
    <name evidence="8" type="ORF">EDC17_10618</name>
</gene>
<dbReference type="EMBL" id="SMBZ01000061">
    <property type="protein sequence ID" value="TCV06586.1"/>
    <property type="molecule type" value="Genomic_DNA"/>
</dbReference>
<keyword evidence="4" id="KW-0472">Membrane</keyword>
<evidence type="ECO:0000256" key="5">
    <source>
        <dbReference type="ARBA" id="ARBA00023237"/>
    </source>
</evidence>
<sequence length="591" mass="66295">MFKMKISILYINVGILTALSFLSSCNDDFLDRSSKDKVEAPFFFNTAKDLEVATNALYTMLPDFNIYTEDAASDNLVPLNPSTKIRGNRIVPVGSGSGGWSWGNLRRINYFLSNYHKANDDAAKAKFSGIARFFRAYFYYDKVKTFGDVPWYNTVLDAKDPDLYKARDSRILVMDSVMADLDYAIQNIPAEKQVNLITRYTAMLLKARIALFEGTFRKYHGIAGYQEYLSLAEQAALQLINSGAYTLFTEGGSESAYRNLFGRYNQNDIETILAVDYETGKRVHSLGSSFTSATQGSYGITKDFINSFLMSDGSRFTDRQGYQTYNFFQEMQNRDPRLTQITAGPDFKVTGKNTREPVNLSITTTGYRIIKALPDNSQWSTSGSYFDIILFRYAEALLIYAEAKAELGTITQADLDLSINKLRARAGMPNINLIQANATPDTYLANMYTNVDNGANKGVILEIRRERRVELFNEGFRWDDLMRWKAGKKIEQPMVGIYFAGVGSHDFNGDGNADVFLHTGSTTGAPTSVTSFVNILQRTLRNPLTGSQNSNSGNIDPFPTGGKFDEDRDYLAPIPSEDLLLNKNLVQNANW</sequence>
<dbReference type="Pfam" id="PF07980">
    <property type="entry name" value="SusD_RagB"/>
    <property type="match status" value="1"/>
</dbReference>
<evidence type="ECO:0000256" key="6">
    <source>
        <dbReference type="SAM" id="MobiDB-lite"/>
    </source>
</evidence>
<organism evidence="8 9">
    <name type="scientific">Sphingobacterium alimentarium</name>
    <dbReference type="NCBI Taxonomy" id="797292"/>
    <lineage>
        <taxon>Bacteria</taxon>
        <taxon>Pseudomonadati</taxon>
        <taxon>Bacteroidota</taxon>
        <taxon>Sphingobacteriia</taxon>
        <taxon>Sphingobacteriales</taxon>
        <taxon>Sphingobacteriaceae</taxon>
        <taxon>Sphingobacterium</taxon>
    </lineage>
</organism>
<keyword evidence="3" id="KW-0732">Signal</keyword>
<dbReference type="Gene3D" id="1.25.40.390">
    <property type="match status" value="1"/>
</dbReference>
<reference evidence="8 9" key="1">
    <citation type="submission" date="2019-03" db="EMBL/GenBank/DDBJ databases">
        <title>Genomic Encyclopedia of Type Strains, Phase IV (KMG-IV): sequencing the most valuable type-strain genomes for metagenomic binning, comparative biology and taxonomic classification.</title>
        <authorList>
            <person name="Goeker M."/>
        </authorList>
    </citation>
    <scope>NUCLEOTIDE SEQUENCE [LARGE SCALE GENOMIC DNA]</scope>
    <source>
        <strain evidence="8 9">DSM 22362</strain>
    </source>
</reference>
<feature type="compositionally biased region" description="Polar residues" evidence="6">
    <location>
        <begin position="543"/>
        <end position="554"/>
    </location>
</feature>
<name>A0A4R3VQ18_9SPHI</name>
<evidence type="ECO:0000313" key="9">
    <source>
        <dbReference type="Proteomes" id="UP000295197"/>
    </source>
</evidence>
<dbReference type="InterPro" id="IPR011990">
    <property type="entry name" value="TPR-like_helical_dom_sf"/>
</dbReference>
<dbReference type="OrthoDB" id="5694214at2"/>
<dbReference type="InterPro" id="IPR012944">
    <property type="entry name" value="SusD_RagB_dom"/>
</dbReference>
<dbReference type="SUPFAM" id="SSF48452">
    <property type="entry name" value="TPR-like"/>
    <property type="match status" value="1"/>
</dbReference>
<dbReference type="Proteomes" id="UP000295197">
    <property type="component" value="Unassembled WGS sequence"/>
</dbReference>
<keyword evidence="5" id="KW-0998">Cell outer membrane</keyword>
<protein>
    <submittedName>
        <fullName evidence="8">Putative outer membrane starch-binding protein</fullName>
    </submittedName>
</protein>
<comment type="similarity">
    <text evidence="2">Belongs to the SusD family.</text>
</comment>
<comment type="caution">
    <text evidence="8">The sequence shown here is derived from an EMBL/GenBank/DDBJ whole genome shotgun (WGS) entry which is preliminary data.</text>
</comment>
<proteinExistence type="inferred from homology"/>